<dbReference type="STRING" id="578462.A0A0L0TE55"/>
<keyword evidence="5 6" id="KW-0472">Membrane</keyword>
<feature type="transmembrane region" description="Helical" evidence="6">
    <location>
        <begin position="218"/>
        <end position="239"/>
    </location>
</feature>
<feature type="transmembrane region" description="Helical" evidence="6">
    <location>
        <begin position="517"/>
        <end position="536"/>
    </location>
</feature>
<comment type="subcellular location">
    <subcellularLocation>
        <location evidence="6">Cell membrane</location>
        <topology evidence="6">Multi-pass membrane protein</topology>
    </subcellularLocation>
    <subcellularLocation>
        <location evidence="1">Membrane</location>
        <topology evidence="1">Multi-pass membrane protein</topology>
    </subcellularLocation>
</comment>
<feature type="transmembrane region" description="Helical" evidence="6">
    <location>
        <begin position="443"/>
        <end position="464"/>
    </location>
</feature>
<comment type="similarity">
    <text evidence="2 6">Belongs to the CTL (choline transporter-like) family.</text>
</comment>
<proteinExistence type="inferred from homology"/>
<keyword evidence="9" id="KW-1185">Reference proteome</keyword>
<sequence>MPRRPPAAAAAAAGPSASRGPAPAALYQDDLNPYADHYDDQPDDDHDDDHAPLLSRDQHHSHGYDTRAAPSALPPPPPQPGHWPPMSNGSSLQLDDGDDDVAAPRIEKWLPAPLTASNTLFQAEHHAADHDDVYRDLMPDHADDDALPPPNEAPAPPFWKRKLLPGTLPQHDAFWAVLYVVCLAVMVIMGIALLFSAPPSSPPTAVPQSGLLLAIRDALPVLISVFLISCVLGALWILLMGAFVHVIVWATVLFIPVSCVGLTAWSLALLLAPPSGAAPVDQAAFLILLLLTTVVTGSVFAVVTYLHKDHIDVTIALIQLATHILRANPSVFVLSLGLLAGYLAFVILWLAMVARYISWATVLAALQYVGDPSVDTWISGLHWAPTLIFLVVMLIWTTALVANLHKMALASMVHHWYFSRGKGPHVDGSELAKRALRRTATELVGTAALGALVTTGIQVARGVYRLYDAHVRERLPRFTTNGGGGQHPVVMAGATCVACITHWVAPFARYLARLVAVVNHYTLIYAAITGLGYATSAKKASGLLARNVSTALLRDMFARMVLLLGNAILATIVGLGIVTAVRDDPALDGGARAGRGGTAAVMACGMWIAWGVMRVWADVLAHVIDAAFLCFAIDVEIRECHVPEAHEAFAAFRY</sequence>
<protein>
    <recommendedName>
        <fullName evidence="6">Protein PNS1</fullName>
    </recommendedName>
</protein>
<dbReference type="eggNOG" id="KOG1362">
    <property type="taxonomic scope" value="Eukaryota"/>
</dbReference>
<feature type="transmembrane region" description="Helical" evidence="6">
    <location>
        <begin position="246"/>
        <end position="271"/>
    </location>
</feature>
<evidence type="ECO:0000256" key="3">
    <source>
        <dbReference type="ARBA" id="ARBA00022692"/>
    </source>
</evidence>
<feature type="compositionally biased region" description="Pro residues" evidence="7">
    <location>
        <begin position="72"/>
        <end position="83"/>
    </location>
</feature>
<feature type="transmembrane region" description="Helical" evidence="6">
    <location>
        <begin position="593"/>
        <end position="613"/>
    </location>
</feature>
<feature type="region of interest" description="Disordered" evidence="7">
    <location>
        <begin position="1"/>
        <end position="99"/>
    </location>
</feature>
<evidence type="ECO:0000256" key="1">
    <source>
        <dbReference type="ARBA" id="ARBA00004141"/>
    </source>
</evidence>
<dbReference type="VEuPathDB" id="FungiDB:AMAG_17345"/>
<organism evidence="8 9">
    <name type="scientific">Allomyces macrogynus (strain ATCC 38327)</name>
    <name type="common">Allomyces javanicus var. macrogynus</name>
    <dbReference type="NCBI Taxonomy" id="578462"/>
    <lineage>
        <taxon>Eukaryota</taxon>
        <taxon>Fungi</taxon>
        <taxon>Fungi incertae sedis</taxon>
        <taxon>Blastocladiomycota</taxon>
        <taxon>Blastocladiomycetes</taxon>
        <taxon>Blastocladiales</taxon>
        <taxon>Blastocladiaceae</taxon>
        <taxon>Allomyces</taxon>
    </lineage>
</organism>
<name>A0A0L0TE55_ALLM3</name>
<dbReference type="PANTHER" id="PTHR12385:SF88">
    <property type="entry name" value="CHOLINE TRANSPORTER-LIKE PROTEIN CTL1"/>
    <property type="match status" value="1"/>
</dbReference>
<feature type="transmembrane region" description="Helical" evidence="6">
    <location>
        <begin position="556"/>
        <end position="581"/>
    </location>
</feature>
<evidence type="ECO:0000256" key="6">
    <source>
        <dbReference type="RuleBase" id="RU368066"/>
    </source>
</evidence>
<reference evidence="8 9" key="1">
    <citation type="submission" date="2009-11" db="EMBL/GenBank/DDBJ databases">
        <title>Annotation of Allomyces macrogynus ATCC 38327.</title>
        <authorList>
            <consortium name="The Broad Institute Genome Sequencing Platform"/>
            <person name="Russ C."/>
            <person name="Cuomo C."/>
            <person name="Burger G."/>
            <person name="Gray M.W."/>
            <person name="Holland P.W.H."/>
            <person name="King N."/>
            <person name="Lang F.B.F."/>
            <person name="Roger A.J."/>
            <person name="Ruiz-Trillo I."/>
            <person name="Young S.K."/>
            <person name="Zeng Q."/>
            <person name="Gargeya S."/>
            <person name="Fitzgerald M."/>
            <person name="Haas B."/>
            <person name="Abouelleil A."/>
            <person name="Alvarado L."/>
            <person name="Arachchi H.M."/>
            <person name="Berlin A."/>
            <person name="Chapman S.B."/>
            <person name="Gearin G."/>
            <person name="Goldberg J."/>
            <person name="Griggs A."/>
            <person name="Gujja S."/>
            <person name="Hansen M."/>
            <person name="Heiman D."/>
            <person name="Howarth C."/>
            <person name="Larimer J."/>
            <person name="Lui A."/>
            <person name="MacDonald P.J.P."/>
            <person name="McCowen C."/>
            <person name="Montmayeur A."/>
            <person name="Murphy C."/>
            <person name="Neiman D."/>
            <person name="Pearson M."/>
            <person name="Priest M."/>
            <person name="Roberts A."/>
            <person name="Saif S."/>
            <person name="Shea T."/>
            <person name="Sisk P."/>
            <person name="Stolte C."/>
            <person name="Sykes S."/>
            <person name="Wortman J."/>
            <person name="Nusbaum C."/>
            <person name="Birren B."/>
        </authorList>
    </citation>
    <scope>NUCLEOTIDE SEQUENCE [LARGE SCALE GENOMIC DNA]</scope>
    <source>
        <strain evidence="8 9">ATCC 38327</strain>
    </source>
</reference>
<keyword evidence="3 6" id="KW-0812">Transmembrane</keyword>
<reference evidence="9" key="2">
    <citation type="submission" date="2009-11" db="EMBL/GenBank/DDBJ databases">
        <title>The Genome Sequence of Allomyces macrogynus strain ATCC 38327.</title>
        <authorList>
            <consortium name="The Broad Institute Genome Sequencing Platform"/>
            <person name="Russ C."/>
            <person name="Cuomo C."/>
            <person name="Shea T."/>
            <person name="Young S.K."/>
            <person name="Zeng Q."/>
            <person name="Koehrsen M."/>
            <person name="Haas B."/>
            <person name="Borodovsky M."/>
            <person name="Guigo R."/>
            <person name="Alvarado L."/>
            <person name="Berlin A."/>
            <person name="Borenstein D."/>
            <person name="Chen Z."/>
            <person name="Engels R."/>
            <person name="Freedman E."/>
            <person name="Gellesch M."/>
            <person name="Goldberg J."/>
            <person name="Griggs A."/>
            <person name="Gujja S."/>
            <person name="Heiman D."/>
            <person name="Hepburn T."/>
            <person name="Howarth C."/>
            <person name="Jen D."/>
            <person name="Larson L."/>
            <person name="Lewis B."/>
            <person name="Mehta T."/>
            <person name="Park D."/>
            <person name="Pearson M."/>
            <person name="Roberts A."/>
            <person name="Saif S."/>
            <person name="Shenoy N."/>
            <person name="Sisk P."/>
            <person name="Stolte C."/>
            <person name="Sykes S."/>
            <person name="Walk T."/>
            <person name="White J."/>
            <person name="Yandava C."/>
            <person name="Burger G."/>
            <person name="Gray M.W."/>
            <person name="Holland P.W.H."/>
            <person name="King N."/>
            <person name="Lang F.B.F."/>
            <person name="Roger A.J."/>
            <person name="Ruiz-Trillo I."/>
            <person name="Lander E."/>
            <person name="Nusbaum C."/>
        </authorList>
    </citation>
    <scope>NUCLEOTIDE SEQUENCE [LARGE SCALE GENOMIC DNA]</scope>
    <source>
        <strain evidence="9">ATCC 38327</strain>
    </source>
</reference>
<feature type="transmembrane region" description="Helical" evidence="6">
    <location>
        <begin position="331"/>
        <end position="357"/>
    </location>
</feature>
<feature type="transmembrane region" description="Helical" evidence="6">
    <location>
        <begin position="377"/>
        <end position="402"/>
    </location>
</feature>
<dbReference type="Pfam" id="PF04515">
    <property type="entry name" value="Choline_transpo"/>
    <property type="match status" value="1"/>
</dbReference>
<dbReference type="AlphaFoldDB" id="A0A0L0TE55"/>
<gene>
    <name evidence="8" type="ORF">AMAG_17345</name>
</gene>
<feature type="transmembrane region" description="Helical" evidence="6">
    <location>
        <begin position="173"/>
        <end position="198"/>
    </location>
</feature>
<feature type="transmembrane region" description="Helical" evidence="6">
    <location>
        <begin position="484"/>
        <end position="505"/>
    </location>
</feature>
<feature type="compositionally biased region" description="Basic and acidic residues" evidence="7">
    <location>
        <begin position="48"/>
        <end position="65"/>
    </location>
</feature>
<dbReference type="GO" id="GO:0005886">
    <property type="term" value="C:plasma membrane"/>
    <property type="evidence" value="ECO:0007669"/>
    <property type="project" value="UniProtKB-SubCell"/>
</dbReference>
<dbReference type="OrthoDB" id="420519at2759"/>
<keyword evidence="4 6" id="KW-1133">Transmembrane helix</keyword>
<dbReference type="InterPro" id="IPR007603">
    <property type="entry name" value="Choline_transptr-like"/>
</dbReference>
<dbReference type="EMBL" id="GG745389">
    <property type="protein sequence ID" value="KNE73148.1"/>
    <property type="molecule type" value="Genomic_DNA"/>
</dbReference>
<evidence type="ECO:0000256" key="4">
    <source>
        <dbReference type="ARBA" id="ARBA00022989"/>
    </source>
</evidence>
<evidence type="ECO:0000313" key="8">
    <source>
        <dbReference type="EMBL" id="KNE73148.1"/>
    </source>
</evidence>
<feature type="transmembrane region" description="Helical" evidence="6">
    <location>
        <begin position="283"/>
        <end position="306"/>
    </location>
</feature>
<evidence type="ECO:0000256" key="5">
    <source>
        <dbReference type="ARBA" id="ARBA00023136"/>
    </source>
</evidence>
<evidence type="ECO:0000256" key="2">
    <source>
        <dbReference type="ARBA" id="ARBA00007168"/>
    </source>
</evidence>
<dbReference type="Proteomes" id="UP000054350">
    <property type="component" value="Unassembled WGS sequence"/>
</dbReference>
<dbReference type="OMA" id="LIVLWTW"/>
<feature type="compositionally biased region" description="Low complexity" evidence="7">
    <location>
        <begin position="1"/>
        <end position="25"/>
    </location>
</feature>
<dbReference type="PANTHER" id="PTHR12385">
    <property type="entry name" value="CHOLINE TRANSPORTER-LIKE (SLC FAMILY 44)"/>
    <property type="match status" value="1"/>
</dbReference>
<accession>A0A0L0TE55</accession>
<comment type="function">
    <text evidence="6">Probably involved in transport through the plasma membrane.</text>
</comment>
<evidence type="ECO:0000256" key="7">
    <source>
        <dbReference type="SAM" id="MobiDB-lite"/>
    </source>
</evidence>
<evidence type="ECO:0000313" key="9">
    <source>
        <dbReference type="Proteomes" id="UP000054350"/>
    </source>
</evidence>
<dbReference type="GO" id="GO:0022857">
    <property type="term" value="F:transmembrane transporter activity"/>
    <property type="evidence" value="ECO:0007669"/>
    <property type="project" value="UniProtKB-UniRule"/>
</dbReference>